<dbReference type="InterPro" id="IPR003593">
    <property type="entry name" value="AAA+_ATPase"/>
</dbReference>
<proteinExistence type="predicted"/>
<reference evidence="3 4" key="1">
    <citation type="submission" date="2021-01" db="EMBL/GenBank/DDBJ databases">
        <title>Whole genome shotgun sequence of Actinoplanes durhamensis NBRC 14914.</title>
        <authorList>
            <person name="Komaki H."/>
            <person name="Tamura T."/>
        </authorList>
    </citation>
    <scope>NUCLEOTIDE SEQUENCE [LARGE SCALE GENOMIC DNA]</scope>
    <source>
        <strain evidence="3 4">NBRC 14914</strain>
    </source>
</reference>
<keyword evidence="4" id="KW-1185">Reference proteome</keyword>
<dbReference type="Proteomes" id="UP000637628">
    <property type="component" value="Unassembled WGS sequence"/>
</dbReference>
<protein>
    <submittedName>
        <fullName evidence="3">DNA polymerase III subunit delta</fullName>
    </submittedName>
</protein>
<dbReference type="Pfam" id="PF13177">
    <property type="entry name" value="DNA_pol3_delta2"/>
    <property type="match status" value="1"/>
</dbReference>
<name>A0ABQ3Z1E0_9ACTN</name>
<evidence type="ECO:0000259" key="2">
    <source>
        <dbReference type="SMART" id="SM00382"/>
    </source>
</evidence>
<dbReference type="NCBIfam" id="NF005926">
    <property type="entry name" value="PRK07940.1"/>
    <property type="match status" value="1"/>
</dbReference>
<evidence type="ECO:0000313" key="4">
    <source>
        <dbReference type="Proteomes" id="UP000637628"/>
    </source>
</evidence>
<sequence>MGLPNRTIANPPQGRSACNPRPFPASGEVTERAGPAGRRGWPAKMSDPRNTIRGVSDVFADLVGQDEPVETLRRAAAAAARVVAGDEVAAGAMTHAWIFTGPPGSGRSVAARAFAAALECERAGIGCGECHGCHTALGATHADVRFVVPEGLSIGVNDMRALVLRAASAPSGGRWQVVVIEDADRLTEQAGNALLKAIEEPPPRTVFLLCTPSTHPDDISVTIRSRCRVVALRQPPASAVAEVLTRRDGVAPDVAAWAAAAAQGHVGRAKRLSRDTEARGRREAVLAVPRRLTGVGACYEAASALIKSAEAEAAESFAESDAAERVALEQALGAGGTGRGAAGAMRGAAGQIKELEKRQKSRATRSKRDALDRALVDLAGFYRDVLVTTMRAPVSVVHTDVAAQSGAAAGKWTAESTLRRLEAVLACRDAIDQNVKPDIAVEAMMLTLWRG</sequence>
<evidence type="ECO:0000256" key="1">
    <source>
        <dbReference type="SAM" id="MobiDB-lite"/>
    </source>
</evidence>
<feature type="region of interest" description="Disordered" evidence="1">
    <location>
        <begin position="1"/>
        <end position="49"/>
    </location>
</feature>
<comment type="caution">
    <text evidence="3">The sequence shown here is derived from an EMBL/GenBank/DDBJ whole genome shotgun (WGS) entry which is preliminary data.</text>
</comment>
<organism evidence="3 4">
    <name type="scientific">Paractinoplanes durhamensis</name>
    <dbReference type="NCBI Taxonomy" id="113563"/>
    <lineage>
        <taxon>Bacteria</taxon>
        <taxon>Bacillati</taxon>
        <taxon>Actinomycetota</taxon>
        <taxon>Actinomycetes</taxon>
        <taxon>Micromonosporales</taxon>
        <taxon>Micromonosporaceae</taxon>
        <taxon>Paractinoplanes</taxon>
    </lineage>
</organism>
<dbReference type="SUPFAM" id="SSF52540">
    <property type="entry name" value="P-loop containing nucleoside triphosphate hydrolases"/>
    <property type="match status" value="1"/>
</dbReference>
<dbReference type="InterPro" id="IPR027417">
    <property type="entry name" value="P-loop_NTPase"/>
</dbReference>
<dbReference type="NCBIfam" id="TIGR00678">
    <property type="entry name" value="holB"/>
    <property type="match status" value="1"/>
</dbReference>
<evidence type="ECO:0000313" key="3">
    <source>
        <dbReference type="EMBL" id="GIE03616.1"/>
    </source>
</evidence>
<accession>A0ABQ3Z1E0</accession>
<gene>
    <name evidence="3" type="primary">holB</name>
    <name evidence="3" type="ORF">Adu01nite_49660</name>
</gene>
<dbReference type="InterPro" id="IPR004622">
    <property type="entry name" value="DNA_pol_HolB"/>
</dbReference>
<dbReference type="InterPro" id="IPR050238">
    <property type="entry name" value="DNA_Rep/Repair_Clamp_Loader"/>
</dbReference>
<dbReference type="EMBL" id="BOML01000038">
    <property type="protein sequence ID" value="GIE03616.1"/>
    <property type="molecule type" value="Genomic_DNA"/>
</dbReference>
<dbReference type="PANTHER" id="PTHR11669">
    <property type="entry name" value="REPLICATION FACTOR C / DNA POLYMERASE III GAMMA-TAU SUBUNIT"/>
    <property type="match status" value="1"/>
</dbReference>
<feature type="domain" description="AAA+ ATPase" evidence="2">
    <location>
        <begin position="93"/>
        <end position="235"/>
    </location>
</feature>
<dbReference type="PANTHER" id="PTHR11669:SF8">
    <property type="entry name" value="DNA POLYMERASE III SUBUNIT DELTA"/>
    <property type="match status" value="1"/>
</dbReference>
<dbReference type="Gene3D" id="3.40.50.300">
    <property type="entry name" value="P-loop containing nucleotide triphosphate hydrolases"/>
    <property type="match status" value="1"/>
</dbReference>
<dbReference type="SMART" id="SM00382">
    <property type="entry name" value="AAA"/>
    <property type="match status" value="1"/>
</dbReference>